<dbReference type="GO" id="GO:0071555">
    <property type="term" value="P:cell wall organization"/>
    <property type="evidence" value="ECO:0007669"/>
    <property type="project" value="UniProtKB-KW"/>
</dbReference>
<evidence type="ECO:0000259" key="4">
    <source>
        <dbReference type="SMART" id="SM00287"/>
    </source>
</evidence>
<dbReference type="InterPro" id="IPR002508">
    <property type="entry name" value="MurNAc-LAA_cat"/>
</dbReference>
<dbReference type="GO" id="GO:0008745">
    <property type="term" value="F:N-acetylmuramoyl-L-alanine amidase activity"/>
    <property type="evidence" value="ECO:0007669"/>
    <property type="project" value="InterPro"/>
</dbReference>
<dbReference type="Pfam" id="PF01520">
    <property type="entry name" value="Amidase_3"/>
    <property type="match status" value="1"/>
</dbReference>
<accession>A0A1U7HES8</accession>
<dbReference type="Gene3D" id="2.30.30.40">
    <property type="entry name" value="SH3 Domains"/>
    <property type="match status" value="1"/>
</dbReference>
<evidence type="ECO:0000259" key="5">
    <source>
        <dbReference type="SMART" id="SM00646"/>
    </source>
</evidence>
<evidence type="ECO:0000256" key="1">
    <source>
        <dbReference type="ARBA" id="ARBA00022801"/>
    </source>
</evidence>
<feature type="domain" description="SH3b" evidence="4">
    <location>
        <begin position="229"/>
        <end position="287"/>
    </location>
</feature>
<dbReference type="CDD" id="cd02696">
    <property type="entry name" value="MurNAc-LAA"/>
    <property type="match status" value="1"/>
</dbReference>
<dbReference type="InterPro" id="IPR050695">
    <property type="entry name" value="N-acetylmuramoyl_amidase_3"/>
</dbReference>
<dbReference type="InterPro" id="IPR003646">
    <property type="entry name" value="SH3-like_bac-type"/>
</dbReference>
<evidence type="ECO:0000256" key="2">
    <source>
        <dbReference type="ARBA" id="ARBA00023316"/>
    </source>
</evidence>
<comment type="caution">
    <text evidence="6">The sequence shown here is derived from an EMBL/GenBank/DDBJ whole genome shotgun (WGS) entry which is preliminary data.</text>
</comment>
<evidence type="ECO:0000313" key="7">
    <source>
        <dbReference type="Proteomes" id="UP000186868"/>
    </source>
</evidence>
<dbReference type="STRING" id="1921803.NIES593_14140"/>
<dbReference type="SMART" id="SM00646">
    <property type="entry name" value="Ami_3"/>
    <property type="match status" value="1"/>
</dbReference>
<dbReference type="SUPFAM" id="SSF53187">
    <property type="entry name" value="Zn-dependent exopeptidases"/>
    <property type="match status" value="1"/>
</dbReference>
<protein>
    <submittedName>
        <fullName evidence="6">N-acetylmuramoyl-L-alanine amidase</fullName>
    </submittedName>
</protein>
<dbReference type="PANTHER" id="PTHR30404:SF0">
    <property type="entry name" value="N-ACETYLMURAMOYL-L-ALANINE AMIDASE AMIC"/>
    <property type="match status" value="1"/>
</dbReference>
<evidence type="ECO:0000313" key="6">
    <source>
        <dbReference type="EMBL" id="OKH22069.1"/>
    </source>
</evidence>
<gene>
    <name evidence="6" type="ORF">NIES593_14140</name>
</gene>
<sequence length="589" mass="65099">MKRFWGAIAFVIIMIIVSNMGISVAKSEPTLYLAYPPNNHQTTSDKIFLIGTASPDREVLVNDRPIARNKSGHFAPSFPLKMGENLFTLRDRDREIQVKVTRIASEPKMPVGIAFAKDSLSPAVDIARLPDELICFGAIAPPNATVSVRLDNQTIPLLAQAQTVRLPPNSAVLTSSNEPATSEAGNYQGCSTFSKVGKLGNPIFQLSLDGKTITQPGAGGVEILSPSKLEVVEITAPSGVARTGPSTDHSRLTPLPKGTMASVTGIEGEWLRLDYGGWIKREETRSLPNNIPPKSIIRGINSRQVEGATEIIFPLQVPVPISVQQGEKNLILTLYNTTAQTDTIKFNDDPIIKRLDWQQIAPGQIQYIFNLKSEQQWGYDLRYQGTSLILSLRHPPQNQKQNPTSLQGVKILLDPGHGGTETGTTGPNGYTEKEIALVVSKRLEQQLIDRGAKVYMTREEDKELSLQARVDAIDTVKPTIALSVHYNALPDWGDAINTKGVGIFWYHPQAHNLSVFLHNYLVKKLNRPSYGVFWNNLALTRPYTAPSVLLELGFMINPDEFDWISNPQEQEKLVQTLADGIVEWFDTVR</sequence>
<evidence type="ECO:0000256" key="3">
    <source>
        <dbReference type="SAM" id="MobiDB-lite"/>
    </source>
</evidence>
<dbReference type="SMART" id="SM00287">
    <property type="entry name" value="SH3b"/>
    <property type="match status" value="1"/>
</dbReference>
<dbReference type="RefSeq" id="WP_073600202.1">
    <property type="nucleotide sequence ID" value="NZ_MRCB01000016.1"/>
</dbReference>
<proteinExistence type="predicted"/>
<dbReference type="GO" id="GO:0030288">
    <property type="term" value="C:outer membrane-bounded periplasmic space"/>
    <property type="evidence" value="ECO:0007669"/>
    <property type="project" value="TreeGrafter"/>
</dbReference>
<dbReference type="OrthoDB" id="9772024at2"/>
<organism evidence="6 7">
    <name type="scientific">Hydrococcus rivularis NIES-593</name>
    <dbReference type="NCBI Taxonomy" id="1921803"/>
    <lineage>
        <taxon>Bacteria</taxon>
        <taxon>Bacillati</taxon>
        <taxon>Cyanobacteriota</taxon>
        <taxon>Cyanophyceae</taxon>
        <taxon>Pleurocapsales</taxon>
        <taxon>Hydrococcaceae</taxon>
        <taxon>Hydrococcus</taxon>
    </lineage>
</organism>
<feature type="domain" description="MurNAc-LAA" evidence="5">
    <location>
        <begin position="470"/>
        <end position="582"/>
    </location>
</feature>
<keyword evidence="2" id="KW-0961">Cell wall biogenesis/degradation</keyword>
<dbReference type="AlphaFoldDB" id="A0A1U7HES8"/>
<dbReference type="Gene3D" id="3.40.630.40">
    <property type="entry name" value="Zn-dependent exopeptidases"/>
    <property type="match status" value="1"/>
</dbReference>
<keyword evidence="7" id="KW-1185">Reference proteome</keyword>
<dbReference type="EMBL" id="MRCB01000016">
    <property type="protein sequence ID" value="OKH22069.1"/>
    <property type="molecule type" value="Genomic_DNA"/>
</dbReference>
<feature type="region of interest" description="Disordered" evidence="3">
    <location>
        <begin position="239"/>
        <end position="258"/>
    </location>
</feature>
<keyword evidence="1" id="KW-0378">Hydrolase</keyword>
<dbReference type="GO" id="GO:0009253">
    <property type="term" value="P:peptidoglycan catabolic process"/>
    <property type="evidence" value="ECO:0007669"/>
    <property type="project" value="InterPro"/>
</dbReference>
<reference evidence="6 7" key="1">
    <citation type="submission" date="2016-11" db="EMBL/GenBank/DDBJ databases">
        <title>Draft Genome Sequences of Nine Cyanobacterial Strains from Diverse Habitats.</title>
        <authorList>
            <person name="Zhu T."/>
            <person name="Hou S."/>
            <person name="Lu X."/>
            <person name="Hess W.R."/>
        </authorList>
    </citation>
    <scope>NUCLEOTIDE SEQUENCE [LARGE SCALE GENOMIC DNA]</scope>
    <source>
        <strain evidence="6 7">NIES-593</strain>
    </source>
</reference>
<dbReference type="Proteomes" id="UP000186868">
    <property type="component" value="Unassembled WGS sequence"/>
</dbReference>
<name>A0A1U7HES8_9CYAN</name>
<dbReference type="Gene3D" id="2.60.40.10">
    <property type="entry name" value="Immunoglobulins"/>
    <property type="match status" value="1"/>
</dbReference>
<dbReference type="PANTHER" id="PTHR30404">
    <property type="entry name" value="N-ACETYLMURAMOYL-L-ALANINE AMIDASE"/>
    <property type="match status" value="1"/>
</dbReference>
<dbReference type="InterPro" id="IPR013783">
    <property type="entry name" value="Ig-like_fold"/>
</dbReference>